<feature type="domain" description="Response regulatory" evidence="5">
    <location>
        <begin position="2"/>
        <end position="118"/>
    </location>
</feature>
<dbReference type="PANTHER" id="PTHR43214">
    <property type="entry name" value="TWO-COMPONENT RESPONSE REGULATOR"/>
    <property type="match status" value="1"/>
</dbReference>
<dbReference type="InterPro" id="IPR016032">
    <property type="entry name" value="Sig_transdc_resp-reg_C-effctor"/>
</dbReference>
<proteinExistence type="predicted"/>
<organism evidence="6 7">
    <name type="scientific">Symplocastrum torsivum CPER-KK1</name>
    <dbReference type="NCBI Taxonomy" id="450513"/>
    <lineage>
        <taxon>Bacteria</taxon>
        <taxon>Bacillati</taxon>
        <taxon>Cyanobacteriota</taxon>
        <taxon>Cyanophyceae</taxon>
        <taxon>Oscillatoriophycideae</taxon>
        <taxon>Oscillatoriales</taxon>
        <taxon>Microcoleaceae</taxon>
        <taxon>Symplocastrum</taxon>
    </lineage>
</organism>
<evidence type="ECO:0000259" key="5">
    <source>
        <dbReference type="PROSITE" id="PS50110"/>
    </source>
</evidence>
<dbReference type="PRINTS" id="PR00038">
    <property type="entry name" value="HTHLUXR"/>
</dbReference>
<dbReference type="AlphaFoldDB" id="A0A951PR83"/>
<reference evidence="6" key="1">
    <citation type="submission" date="2021-05" db="EMBL/GenBank/DDBJ databases">
        <authorList>
            <person name="Pietrasiak N."/>
            <person name="Ward R."/>
            <person name="Stajich J.E."/>
            <person name="Kurbessoian T."/>
        </authorList>
    </citation>
    <scope>NUCLEOTIDE SEQUENCE</scope>
    <source>
        <strain evidence="6">CPER-KK1</strain>
    </source>
</reference>
<protein>
    <submittedName>
        <fullName evidence="6">Response regulator transcription factor</fullName>
    </submittedName>
</protein>
<dbReference type="SMART" id="SM00421">
    <property type="entry name" value="HTH_LUXR"/>
    <property type="match status" value="1"/>
</dbReference>
<dbReference type="GO" id="GO:0000160">
    <property type="term" value="P:phosphorelay signal transduction system"/>
    <property type="evidence" value="ECO:0007669"/>
    <property type="project" value="InterPro"/>
</dbReference>
<feature type="domain" description="HTH luxR-type" evidence="4">
    <location>
        <begin position="141"/>
        <end position="206"/>
    </location>
</feature>
<evidence type="ECO:0000313" key="6">
    <source>
        <dbReference type="EMBL" id="MBW4547253.1"/>
    </source>
</evidence>
<dbReference type="GO" id="GO:0006355">
    <property type="term" value="P:regulation of DNA-templated transcription"/>
    <property type="evidence" value="ECO:0007669"/>
    <property type="project" value="InterPro"/>
</dbReference>
<dbReference type="CDD" id="cd06170">
    <property type="entry name" value="LuxR_C_like"/>
    <property type="match status" value="1"/>
</dbReference>
<dbReference type="CDD" id="cd17535">
    <property type="entry name" value="REC_NarL-like"/>
    <property type="match status" value="1"/>
</dbReference>
<evidence type="ECO:0000313" key="7">
    <source>
        <dbReference type="Proteomes" id="UP000753908"/>
    </source>
</evidence>
<evidence type="ECO:0000256" key="3">
    <source>
        <dbReference type="PROSITE-ProRule" id="PRU00169"/>
    </source>
</evidence>
<dbReference type="SUPFAM" id="SSF46894">
    <property type="entry name" value="C-terminal effector domain of the bipartite response regulators"/>
    <property type="match status" value="1"/>
</dbReference>
<name>A0A951PR83_9CYAN</name>
<keyword evidence="2" id="KW-0238">DNA-binding</keyword>
<dbReference type="Proteomes" id="UP000753908">
    <property type="component" value="Unassembled WGS sequence"/>
</dbReference>
<evidence type="ECO:0000259" key="4">
    <source>
        <dbReference type="PROSITE" id="PS50043"/>
    </source>
</evidence>
<dbReference type="InterPro" id="IPR058245">
    <property type="entry name" value="NreC/VraR/RcsB-like_REC"/>
</dbReference>
<reference evidence="6" key="2">
    <citation type="journal article" date="2022" name="Microbiol. Resour. Announc.">
        <title>Metagenome Sequencing to Explore Phylogenomics of Terrestrial Cyanobacteria.</title>
        <authorList>
            <person name="Ward R.D."/>
            <person name="Stajich J.E."/>
            <person name="Johansen J.R."/>
            <person name="Huntemann M."/>
            <person name="Clum A."/>
            <person name="Foster B."/>
            <person name="Foster B."/>
            <person name="Roux S."/>
            <person name="Palaniappan K."/>
            <person name="Varghese N."/>
            <person name="Mukherjee S."/>
            <person name="Reddy T.B.K."/>
            <person name="Daum C."/>
            <person name="Copeland A."/>
            <person name="Chen I.A."/>
            <person name="Ivanova N.N."/>
            <person name="Kyrpides N.C."/>
            <person name="Shapiro N."/>
            <person name="Eloe-Fadrosh E.A."/>
            <person name="Pietrasiak N."/>
        </authorList>
    </citation>
    <scope>NUCLEOTIDE SEQUENCE</scope>
    <source>
        <strain evidence="6">CPER-KK1</strain>
    </source>
</reference>
<gene>
    <name evidence="6" type="ORF">KME25_22865</name>
</gene>
<dbReference type="Pfam" id="PF00072">
    <property type="entry name" value="Response_reg"/>
    <property type="match status" value="1"/>
</dbReference>
<dbReference type="Pfam" id="PF00196">
    <property type="entry name" value="GerE"/>
    <property type="match status" value="1"/>
</dbReference>
<dbReference type="InterPro" id="IPR000792">
    <property type="entry name" value="Tscrpt_reg_LuxR_C"/>
</dbReference>
<dbReference type="EMBL" id="JAHHIF010000038">
    <property type="protein sequence ID" value="MBW4547253.1"/>
    <property type="molecule type" value="Genomic_DNA"/>
</dbReference>
<dbReference type="SMART" id="SM00448">
    <property type="entry name" value="REC"/>
    <property type="match status" value="1"/>
</dbReference>
<accession>A0A951PR83</accession>
<dbReference type="PROSITE" id="PS50043">
    <property type="entry name" value="HTH_LUXR_2"/>
    <property type="match status" value="1"/>
</dbReference>
<evidence type="ECO:0000256" key="1">
    <source>
        <dbReference type="ARBA" id="ARBA00022553"/>
    </source>
</evidence>
<feature type="modified residue" description="4-aspartylphosphate" evidence="3">
    <location>
        <position position="53"/>
    </location>
</feature>
<dbReference type="PANTHER" id="PTHR43214:SF43">
    <property type="entry name" value="TWO-COMPONENT RESPONSE REGULATOR"/>
    <property type="match status" value="1"/>
</dbReference>
<dbReference type="GO" id="GO:0003677">
    <property type="term" value="F:DNA binding"/>
    <property type="evidence" value="ECO:0007669"/>
    <property type="project" value="UniProtKB-KW"/>
</dbReference>
<dbReference type="Gene3D" id="3.40.50.2300">
    <property type="match status" value="1"/>
</dbReference>
<dbReference type="InterPro" id="IPR001789">
    <property type="entry name" value="Sig_transdc_resp-reg_receiver"/>
</dbReference>
<dbReference type="SUPFAM" id="SSF52172">
    <property type="entry name" value="CheY-like"/>
    <property type="match status" value="1"/>
</dbReference>
<dbReference type="InterPro" id="IPR011006">
    <property type="entry name" value="CheY-like_superfamily"/>
</dbReference>
<comment type="caution">
    <text evidence="6">The sequence shown here is derived from an EMBL/GenBank/DDBJ whole genome shotgun (WGS) entry which is preliminary data.</text>
</comment>
<sequence>MRILIVEDDPMMQLGLEQSLTAHPQITIVGQAEDGYMGVEAAMKFKPDIVVMDIGLPRLDGIAATQQIKAALPDVRVVMLTSHTTEREIIASLSSGADAYCIKGASVDRLLKAIAAAAEGATYLDPQIARQVLKHLTPPSPSGNLANLSPREMEVLKLIVEGYSNPEIAAELYLSPNTVKTHVRGIMNKLAVDDRVQAAVVALRSGLV</sequence>
<evidence type="ECO:0000256" key="2">
    <source>
        <dbReference type="ARBA" id="ARBA00023125"/>
    </source>
</evidence>
<keyword evidence="1 3" id="KW-0597">Phosphoprotein</keyword>
<dbReference type="InterPro" id="IPR039420">
    <property type="entry name" value="WalR-like"/>
</dbReference>
<dbReference type="PROSITE" id="PS50110">
    <property type="entry name" value="RESPONSE_REGULATORY"/>
    <property type="match status" value="1"/>
</dbReference>